<evidence type="ECO:0000256" key="1">
    <source>
        <dbReference type="SAM" id="Phobius"/>
    </source>
</evidence>
<keyword evidence="1" id="KW-1133">Transmembrane helix</keyword>
<name>A0A1Q9E6F5_SYMMI</name>
<feature type="transmembrane region" description="Helical" evidence="1">
    <location>
        <begin position="42"/>
        <end position="66"/>
    </location>
</feature>
<dbReference type="Proteomes" id="UP000186817">
    <property type="component" value="Unassembled WGS sequence"/>
</dbReference>
<proteinExistence type="predicted"/>
<keyword evidence="3" id="KW-1185">Reference proteome</keyword>
<evidence type="ECO:0000313" key="2">
    <source>
        <dbReference type="EMBL" id="OLQ02990.1"/>
    </source>
</evidence>
<comment type="caution">
    <text evidence="2">The sequence shown here is derived from an EMBL/GenBank/DDBJ whole genome shotgun (WGS) entry which is preliminary data.</text>
</comment>
<dbReference type="OrthoDB" id="419355at2759"/>
<protein>
    <submittedName>
        <fullName evidence="2">Uncharacterized protein</fullName>
    </submittedName>
</protein>
<sequence length="630" mass="71374">MLVLAVAVAGAALLLALALGLGTFSFGLEDDPSISVQSWTPWAGAAVGLVAFVAAVAGCMAAFPNSQMTGKQSRQAWPKRHSFESDCLGYLLAHSSSALTGVLAALLAFLEVCWYPSCIIKHATSADRAGALEPSPDEAIAAVEAQGEQWQMSSSKKQSAELHVTLAESMDCDRTFRRYSDMAPLSRLLATPSRLGLRHAVTVPVRRGFRKYEHNLEWHRSLPQLFEQTTVSEDSVLVASPYEYEADARETPFLREGRGFVGQAMKYSMFHSHEELWEEIQNHRHRGQVQLFNEVLEEGRPRCLYFDLDGDAAYNHSHETIVKLLHLFVRVFFHGDALGWNIEEPEPVVLTSCRPDKYSCHVLFPQIQFANFADQNQYLPALLRLAQEATVELEGQGSQHILKHVLDGAVYKKLQLLRGPWACKLKGGHIDTATRMEPEEPYWGDDLTCFASYVQPDYALELPCMNEIAERNPLVGRILQDSAHSSFLRREDNSIFSPDFQTQLGPKFLDLAGLTQLERYETCMELLQPERACDWWSWFRVSGVTSTMLDKYHDNDAARQRIWDTHCRWSGQYPCFCEQENFEVVMKAQERRTPGIKFLVEVLEHDYPGLEVRQEAWPFRIPHKTSRMAV</sequence>
<keyword evidence="1" id="KW-0472">Membrane</keyword>
<keyword evidence="1" id="KW-0812">Transmembrane</keyword>
<dbReference type="OMA" id="SINTMRA"/>
<evidence type="ECO:0000313" key="3">
    <source>
        <dbReference type="Proteomes" id="UP000186817"/>
    </source>
</evidence>
<organism evidence="2 3">
    <name type="scientific">Symbiodinium microadriaticum</name>
    <name type="common">Dinoflagellate</name>
    <name type="synonym">Zooxanthella microadriatica</name>
    <dbReference type="NCBI Taxonomy" id="2951"/>
    <lineage>
        <taxon>Eukaryota</taxon>
        <taxon>Sar</taxon>
        <taxon>Alveolata</taxon>
        <taxon>Dinophyceae</taxon>
        <taxon>Suessiales</taxon>
        <taxon>Symbiodiniaceae</taxon>
        <taxon>Symbiodinium</taxon>
    </lineage>
</organism>
<dbReference type="EMBL" id="LSRX01000249">
    <property type="protein sequence ID" value="OLQ02990.1"/>
    <property type="molecule type" value="Genomic_DNA"/>
</dbReference>
<feature type="transmembrane region" description="Helical" evidence="1">
    <location>
        <begin position="87"/>
        <end position="110"/>
    </location>
</feature>
<dbReference type="AlphaFoldDB" id="A0A1Q9E6F5"/>
<reference evidence="2 3" key="1">
    <citation type="submission" date="2016-02" db="EMBL/GenBank/DDBJ databases">
        <title>Genome analysis of coral dinoflagellate symbionts highlights evolutionary adaptations to a symbiotic lifestyle.</title>
        <authorList>
            <person name="Aranda M."/>
            <person name="Li Y."/>
            <person name="Liew Y.J."/>
            <person name="Baumgarten S."/>
            <person name="Simakov O."/>
            <person name="Wilson M."/>
            <person name="Piel J."/>
            <person name="Ashoor H."/>
            <person name="Bougouffa S."/>
            <person name="Bajic V.B."/>
            <person name="Ryu T."/>
            <person name="Ravasi T."/>
            <person name="Bayer T."/>
            <person name="Micklem G."/>
            <person name="Kim H."/>
            <person name="Bhak J."/>
            <person name="Lajeunesse T.C."/>
            <person name="Voolstra C.R."/>
        </authorList>
    </citation>
    <scope>NUCLEOTIDE SEQUENCE [LARGE SCALE GENOMIC DNA]</scope>
    <source>
        <strain evidence="2 3">CCMP2467</strain>
    </source>
</reference>
<accession>A0A1Q9E6F5</accession>
<gene>
    <name evidence="2" type="ORF">AK812_SmicGene14119</name>
</gene>